<organism evidence="1 2">
    <name type="scientific">Bifidobacterium apri</name>
    <dbReference type="NCBI Taxonomy" id="1769423"/>
    <lineage>
        <taxon>Bacteria</taxon>
        <taxon>Bacillati</taxon>
        <taxon>Actinomycetota</taxon>
        <taxon>Actinomycetes</taxon>
        <taxon>Bifidobacteriales</taxon>
        <taxon>Bifidobacteriaceae</taxon>
        <taxon>Bifidobacterium</taxon>
    </lineage>
</organism>
<name>A0A6A2V6M5_9BIFI</name>
<protein>
    <submittedName>
        <fullName evidence="1">Uncharacterized protein</fullName>
    </submittedName>
</protein>
<accession>A0A6A2V6M5</accession>
<dbReference type="RefSeq" id="WP_167511135.1">
    <property type="nucleotide sequence ID" value="NZ_WBSO01000023.1"/>
</dbReference>
<dbReference type="AlphaFoldDB" id="A0A6A2V6M5"/>
<keyword evidence="2" id="KW-1185">Reference proteome</keyword>
<comment type="caution">
    <text evidence="1">The sequence shown here is derived from an EMBL/GenBank/DDBJ whole genome shotgun (WGS) entry which is preliminary data.</text>
</comment>
<dbReference type="Proteomes" id="UP000440041">
    <property type="component" value="Unassembled WGS sequence"/>
</dbReference>
<gene>
    <name evidence="1" type="ORF">DSM100238_1781</name>
</gene>
<evidence type="ECO:0000313" key="1">
    <source>
        <dbReference type="EMBL" id="KAB8292696.1"/>
    </source>
</evidence>
<feature type="non-terminal residue" evidence="1">
    <location>
        <position position="1"/>
    </location>
</feature>
<proteinExistence type="predicted"/>
<dbReference type="EMBL" id="WBSO01000023">
    <property type="protein sequence ID" value="KAB8292696.1"/>
    <property type="molecule type" value="Genomic_DNA"/>
</dbReference>
<evidence type="ECO:0000313" key="2">
    <source>
        <dbReference type="Proteomes" id="UP000440041"/>
    </source>
</evidence>
<reference evidence="1 2" key="1">
    <citation type="submission" date="2019-09" db="EMBL/GenBank/DDBJ databases">
        <title>Characterization of the phylogenetic diversity of two novel species belonging to the genus Bifidobacterium: Bifidobacterium cebidarum sp. nov. and Bifidobacterium leontopitheci sp. nov.</title>
        <authorList>
            <person name="Lugli G.A."/>
            <person name="Duranti S."/>
            <person name="Milani C."/>
            <person name="Turroni F."/>
            <person name="Ventura M."/>
        </authorList>
    </citation>
    <scope>NUCLEOTIDE SEQUENCE [LARGE SCALE GENOMIC DNA]</scope>
    <source>
        <strain evidence="1 2">DSM 100238</strain>
    </source>
</reference>
<sequence length="81" mass="8933">FVYFVCGLCEGDDVSSYWVTSLPDDTRVYRRISQMGWVLVLPLDPPAGSSVVPLDFPDGTIAQNSVDARTRGQVLVLKKSQ</sequence>